<evidence type="ECO:0000313" key="2">
    <source>
        <dbReference type="EMBL" id="PRQ24023.1"/>
    </source>
</evidence>
<organism evidence="2 3">
    <name type="scientific">Rosa chinensis</name>
    <name type="common">China rose</name>
    <dbReference type="NCBI Taxonomy" id="74649"/>
    <lineage>
        <taxon>Eukaryota</taxon>
        <taxon>Viridiplantae</taxon>
        <taxon>Streptophyta</taxon>
        <taxon>Embryophyta</taxon>
        <taxon>Tracheophyta</taxon>
        <taxon>Spermatophyta</taxon>
        <taxon>Magnoliopsida</taxon>
        <taxon>eudicotyledons</taxon>
        <taxon>Gunneridae</taxon>
        <taxon>Pentapetalae</taxon>
        <taxon>rosids</taxon>
        <taxon>fabids</taxon>
        <taxon>Rosales</taxon>
        <taxon>Rosaceae</taxon>
        <taxon>Rosoideae</taxon>
        <taxon>Rosoideae incertae sedis</taxon>
        <taxon>Rosa</taxon>
    </lineage>
</organism>
<dbReference type="Gramene" id="PRQ24023">
    <property type="protein sequence ID" value="PRQ24023"/>
    <property type="gene ID" value="RchiOBHm_Chr6g0267831"/>
</dbReference>
<proteinExistence type="predicted"/>
<evidence type="ECO:0000313" key="3">
    <source>
        <dbReference type="Proteomes" id="UP000238479"/>
    </source>
</evidence>
<evidence type="ECO:0000256" key="1">
    <source>
        <dbReference type="SAM" id="Phobius"/>
    </source>
</evidence>
<keyword evidence="3" id="KW-1185">Reference proteome</keyword>
<keyword evidence="1" id="KW-1133">Transmembrane helix</keyword>
<accession>A0A2P6PQ05</accession>
<dbReference type="AlphaFoldDB" id="A0A2P6PQ05"/>
<reference evidence="2 3" key="1">
    <citation type="journal article" date="2018" name="Nat. Genet.">
        <title>The Rosa genome provides new insights in the design of modern roses.</title>
        <authorList>
            <person name="Bendahmane M."/>
        </authorList>
    </citation>
    <scope>NUCLEOTIDE SEQUENCE [LARGE SCALE GENOMIC DNA]</scope>
    <source>
        <strain evidence="3">cv. Old Blush</strain>
    </source>
</reference>
<name>A0A2P6PQ05_ROSCH</name>
<gene>
    <name evidence="2" type="ORF">RchiOBHm_Chr6g0267831</name>
</gene>
<dbReference type="EMBL" id="PDCK01000044">
    <property type="protein sequence ID" value="PRQ24023.1"/>
    <property type="molecule type" value="Genomic_DNA"/>
</dbReference>
<feature type="transmembrane region" description="Helical" evidence="1">
    <location>
        <begin position="12"/>
        <end position="37"/>
    </location>
</feature>
<keyword evidence="1" id="KW-0812">Transmembrane</keyword>
<protein>
    <recommendedName>
        <fullName evidence="4">Transmembrane protein</fullName>
    </recommendedName>
</protein>
<dbReference type="Proteomes" id="UP000238479">
    <property type="component" value="Chromosome 6"/>
</dbReference>
<evidence type="ECO:0008006" key="4">
    <source>
        <dbReference type="Google" id="ProtNLM"/>
    </source>
</evidence>
<comment type="caution">
    <text evidence="2">The sequence shown here is derived from an EMBL/GenBank/DDBJ whole genome shotgun (WGS) entry which is preliminary data.</text>
</comment>
<keyword evidence="1" id="KW-0472">Membrane</keyword>
<sequence length="66" mass="7144">MGKFLFEPRIIVELAALHFSLAAVIFCCVIVFALISYLLPLRVGLVTCSCLPYSCGGCLCCFCCMG</sequence>